<dbReference type="EMBL" id="JAACJP010000011">
    <property type="protein sequence ID" value="KAF5381378.1"/>
    <property type="molecule type" value="Genomic_DNA"/>
</dbReference>
<sequence>MNSRQTTLEDSLSKIPTKENTDKGNLTWSEEMDREESANSEEALRHNTQMSEKHLRSLGLIRAPGKPNATTLSNILHVLANYEGIVDNPVNHDAILACAYLVGTLDHNVLKDEVSREINKQLEKNRTEMKTLIEATVADLRTDLIDAAATSHEQAKQANSEIQETARTIEKTVTSYRDALTSKTNPGPVPFTLNGNIDPRLRAREAIKMRQLLVDVDFYADNANLKDCSVAELVNKANAAIAMVDITSKHSICAARRLVNGGILLEANTEAAAKWINDNASDFSNGLSTGAMLQRRMYNMIARFVSVEFDPSLADHRDSVHENNRIPLGAIASMKWIKPQERRSPSQKSAHLAILSRTSLTTTPKVTPTTLSHARPPYIYDTTFFSDTLPRYYHLLRPVPVLVLVSISLSQIYLASHSYPLSSFDRISSGELLRQRSRPPNILSKAVFLDERQACPLRWFQIANELAVRGLFILGERISVEKDHKEPLRCFKCQDWDHLANACHRSVAYCGRCGGDGHSARDCNSEQIYCIPCGRRGHISGDRRHCPIYRKKRDELNARMPENAMPYFPTEEPWTHATVPRLTPPKIIYANPTMQTQQNQRQRKQQGREPPLSREGSLVLPLSQTTPPTSQPIQWMQVTHGSSLAPPATGPNAKEDFQLQVNQLTKALQETIAEAVPMTKITTHTRRWWSRELETSRKNVNRLSSIAHRYRGLEDHESSTILDEAKKLYVAVLQDDLANHTTTELDQMSFFC</sequence>
<dbReference type="GO" id="GO:0008270">
    <property type="term" value="F:zinc ion binding"/>
    <property type="evidence" value="ECO:0007669"/>
    <property type="project" value="UniProtKB-KW"/>
</dbReference>
<evidence type="ECO:0000256" key="1">
    <source>
        <dbReference type="ARBA" id="ARBA00022664"/>
    </source>
</evidence>
<evidence type="ECO:0000313" key="5">
    <source>
        <dbReference type="EMBL" id="KAF5381378.1"/>
    </source>
</evidence>
<dbReference type="GO" id="GO:0003723">
    <property type="term" value="F:RNA binding"/>
    <property type="evidence" value="ECO:0007669"/>
    <property type="project" value="InterPro"/>
</dbReference>
<dbReference type="InterPro" id="IPR042509">
    <property type="entry name" value="ZCCHC3"/>
</dbReference>
<dbReference type="GO" id="GO:0006397">
    <property type="term" value="P:mRNA processing"/>
    <property type="evidence" value="ECO:0007669"/>
    <property type="project" value="UniProtKB-KW"/>
</dbReference>
<evidence type="ECO:0000256" key="2">
    <source>
        <dbReference type="PROSITE-ProRule" id="PRU00047"/>
    </source>
</evidence>
<protein>
    <recommendedName>
        <fullName evidence="4">CCHC-type domain-containing protein</fullName>
    </recommendedName>
</protein>
<dbReference type="PANTHER" id="PTHR22639:SF3">
    <property type="entry name" value="ZINC FINGER CCHC DOMAIN-CONTAINING PROTEIN 3"/>
    <property type="match status" value="1"/>
</dbReference>
<keyword evidence="1" id="KW-0507">mRNA processing</keyword>
<dbReference type="PANTHER" id="PTHR22639">
    <property type="entry name" value="GAG-RELATED PROTEIN"/>
    <property type="match status" value="1"/>
</dbReference>
<name>A0A8H5HDP4_9AGAR</name>
<proteinExistence type="predicted"/>
<dbReference type="InterPro" id="IPR036875">
    <property type="entry name" value="Znf_CCHC_sf"/>
</dbReference>
<keyword evidence="6" id="KW-1185">Reference proteome</keyword>
<feature type="compositionally biased region" description="Polar residues" evidence="3">
    <location>
        <begin position="1"/>
        <end position="10"/>
    </location>
</feature>
<dbReference type="Gene3D" id="4.10.60.10">
    <property type="entry name" value="Zinc finger, CCHC-type"/>
    <property type="match status" value="1"/>
</dbReference>
<organism evidence="5 6">
    <name type="scientific">Tricholomella constricta</name>
    <dbReference type="NCBI Taxonomy" id="117010"/>
    <lineage>
        <taxon>Eukaryota</taxon>
        <taxon>Fungi</taxon>
        <taxon>Dikarya</taxon>
        <taxon>Basidiomycota</taxon>
        <taxon>Agaricomycotina</taxon>
        <taxon>Agaricomycetes</taxon>
        <taxon>Agaricomycetidae</taxon>
        <taxon>Agaricales</taxon>
        <taxon>Tricholomatineae</taxon>
        <taxon>Lyophyllaceae</taxon>
        <taxon>Tricholomella</taxon>
    </lineage>
</organism>
<evidence type="ECO:0000256" key="3">
    <source>
        <dbReference type="SAM" id="MobiDB-lite"/>
    </source>
</evidence>
<keyword evidence="2" id="KW-0863">Zinc-finger</keyword>
<keyword evidence="2" id="KW-0862">Zinc</keyword>
<dbReference type="Proteomes" id="UP000565441">
    <property type="component" value="Unassembled WGS sequence"/>
</dbReference>
<accession>A0A8H5HDP4</accession>
<keyword evidence="2" id="KW-0479">Metal-binding</keyword>
<comment type="caution">
    <text evidence="5">The sequence shown here is derived from an EMBL/GenBank/DDBJ whole genome shotgun (WGS) entry which is preliminary data.</text>
</comment>
<evidence type="ECO:0000259" key="4">
    <source>
        <dbReference type="PROSITE" id="PS50158"/>
    </source>
</evidence>
<feature type="region of interest" description="Disordered" evidence="3">
    <location>
        <begin position="1"/>
        <end position="51"/>
    </location>
</feature>
<dbReference type="InterPro" id="IPR001878">
    <property type="entry name" value="Znf_CCHC"/>
</dbReference>
<feature type="domain" description="CCHC-type" evidence="4">
    <location>
        <begin position="510"/>
        <end position="523"/>
    </location>
</feature>
<dbReference type="PROSITE" id="PS50158">
    <property type="entry name" value="ZF_CCHC"/>
    <property type="match status" value="1"/>
</dbReference>
<feature type="region of interest" description="Disordered" evidence="3">
    <location>
        <begin position="594"/>
        <end position="632"/>
    </location>
</feature>
<dbReference type="SMART" id="SM00343">
    <property type="entry name" value="ZnF_C2HC"/>
    <property type="match status" value="3"/>
</dbReference>
<reference evidence="5 6" key="1">
    <citation type="journal article" date="2020" name="ISME J.">
        <title>Uncovering the hidden diversity of litter-decomposition mechanisms in mushroom-forming fungi.</title>
        <authorList>
            <person name="Floudas D."/>
            <person name="Bentzer J."/>
            <person name="Ahren D."/>
            <person name="Johansson T."/>
            <person name="Persson P."/>
            <person name="Tunlid A."/>
        </authorList>
    </citation>
    <scope>NUCLEOTIDE SEQUENCE [LARGE SCALE GENOMIC DNA]</scope>
    <source>
        <strain evidence="5 6">CBS 661.87</strain>
    </source>
</reference>
<dbReference type="OrthoDB" id="4230923at2759"/>
<dbReference type="GO" id="GO:0003690">
    <property type="term" value="F:double-stranded DNA binding"/>
    <property type="evidence" value="ECO:0007669"/>
    <property type="project" value="InterPro"/>
</dbReference>
<gene>
    <name evidence="5" type="ORF">D9615_008296</name>
</gene>
<dbReference type="AlphaFoldDB" id="A0A8H5HDP4"/>
<dbReference type="SUPFAM" id="SSF57756">
    <property type="entry name" value="Retrovirus zinc finger-like domains"/>
    <property type="match status" value="1"/>
</dbReference>
<evidence type="ECO:0000313" key="6">
    <source>
        <dbReference type="Proteomes" id="UP000565441"/>
    </source>
</evidence>
<feature type="compositionally biased region" description="Low complexity" evidence="3">
    <location>
        <begin position="617"/>
        <end position="632"/>
    </location>
</feature>